<name>A0A398DG67_9BACT</name>
<dbReference type="AlphaFoldDB" id="A0A398DG67"/>
<dbReference type="OrthoDB" id="9780929at2"/>
<gene>
    <name evidence="2" type="ORF">SMC5_05230</name>
    <name evidence="1" type="ORF">SMC6_01270</name>
</gene>
<accession>A0A398DG67</accession>
<comment type="caution">
    <text evidence="2">The sequence shown here is derived from an EMBL/GenBank/DDBJ whole genome shotgun (WGS) entry which is preliminary data.</text>
</comment>
<evidence type="ECO:0000313" key="1">
    <source>
        <dbReference type="EMBL" id="RIE10392.1"/>
    </source>
</evidence>
<keyword evidence="3" id="KW-1185">Reference proteome</keyword>
<dbReference type="EMBL" id="QXIU01000122">
    <property type="protein sequence ID" value="RIE11197.1"/>
    <property type="molecule type" value="Genomic_DNA"/>
</dbReference>
<reference evidence="3 4" key="1">
    <citation type="submission" date="2018-09" db="EMBL/GenBank/DDBJ databases">
        <title>Discovery and Ecogenomic Context for Candidatus Cryosericales, a Global Caldiserica Order Active in Thawing Permafrost.</title>
        <authorList>
            <person name="Martinez M.A."/>
            <person name="Woodcroft B.J."/>
            <person name="Ignacio Espinoza J.C."/>
            <person name="Zayed A."/>
            <person name="Singleton C.M."/>
            <person name="Boyd J."/>
            <person name="Li Y.-F."/>
            <person name="Purvine S."/>
            <person name="Maughan H."/>
            <person name="Hodgkins S.B."/>
            <person name="Anderson D."/>
            <person name="Sederholm M."/>
            <person name="Temperton B."/>
            <person name="Saleska S.R."/>
            <person name="Tyson G.W."/>
            <person name="Rich V.I."/>
        </authorList>
    </citation>
    <scope>NUCLEOTIDE SEQUENCE [LARGE SCALE GENOMIC DNA]</scope>
    <source>
        <strain evidence="2 4">SMC5</strain>
        <strain evidence="1 3">SMC6</strain>
    </source>
</reference>
<sequence>MYLRRRCAMLEPSVVYEAYHESAPVWRVSILREYLQLKTLQYIYGTTHGAGLVFMGGTAVHLFTGSPRFSEDLDFDNRGVSASGFRTLVDDVAHRFALEDVACDVVVKEHRGMTAVLRFTNVLQQWSLTGHRDSVLRIKVDTEPQNFDVAPERRILSRLDVFVPVLLTPVPVLLAQKFTALLGRPRTMGRDIYDISWLLGQVKPDYAYLQAKAGIPDEGHLRQVVLDKLATLDIPALRADVLPFLPSPGEADRITLFADLIRTAQL</sequence>
<evidence type="ECO:0008006" key="5">
    <source>
        <dbReference type="Google" id="ProtNLM"/>
    </source>
</evidence>
<dbReference type="InterPro" id="IPR014942">
    <property type="entry name" value="AbiEii"/>
</dbReference>
<accession>A0A398D571</accession>
<protein>
    <recommendedName>
        <fullName evidence="5">Nucleotidyl transferase AbiEii/AbiGii toxin family protein</fullName>
    </recommendedName>
</protein>
<evidence type="ECO:0000313" key="4">
    <source>
        <dbReference type="Proteomes" id="UP000266489"/>
    </source>
</evidence>
<dbReference type="Proteomes" id="UP000266260">
    <property type="component" value="Unassembled WGS sequence"/>
</dbReference>
<dbReference type="Pfam" id="PF08843">
    <property type="entry name" value="AbiEii"/>
    <property type="match status" value="1"/>
</dbReference>
<evidence type="ECO:0000313" key="3">
    <source>
        <dbReference type="Proteomes" id="UP000266260"/>
    </source>
</evidence>
<dbReference type="EMBL" id="QXIT01000027">
    <property type="protein sequence ID" value="RIE10392.1"/>
    <property type="molecule type" value="Genomic_DNA"/>
</dbReference>
<dbReference type="Proteomes" id="UP000266489">
    <property type="component" value="Unassembled WGS sequence"/>
</dbReference>
<organism evidence="2 4">
    <name type="scientific">Candidatus Cryosericum odellii</name>
    <dbReference type="NCBI Taxonomy" id="2290917"/>
    <lineage>
        <taxon>Bacteria</taxon>
        <taxon>Pseudomonadati</taxon>
        <taxon>Caldisericota/Cryosericota group</taxon>
        <taxon>Candidatus Cryosericota</taxon>
        <taxon>Candidatus Cryosericia</taxon>
        <taxon>Candidatus Cryosericales</taxon>
        <taxon>Candidatus Cryosericaceae</taxon>
        <taxon>Candidatus Cryosericum</taxon>
    </lineage>
</organism>
<evidence type="ECO:0000313" key="2">
    <source>
        <dbReference type="EMBL" id="RIE11197.1"/>
    </source>
</evidence>
<proteinExistence type="predicted"/>
<dbReference type="Gene3D" id="3.10.450.620">
    <property type="entry name" value="JHP933, nucleotidyltransferase-like core domain"/>
    <property type="match status" value="1"/>
</dbReference>